<dbReference type="GO" id="GO:0140359">
    <property type="term" value="F:ABC-type transporter activity"/>
    <property type="evidence" value="ECO:0007669"/>
    <property type="project" value="InterPro"/>
</dbReference>
<dbReference type="PROSITE" id="PS00211">
    <property type="entry name" value="ABC_TRANSPORTER_1"/>
    <property type="match status" value="1"/>
</dbReference>
<feature type="transmembrane region" description="Helical" evidence="9">
    <location>
        <begin position="282"/>
        <end position="305"/>
    </location>
</feature>
<keyword evidence="3" id="KW-0813">Transport</keyword>
<evidence type="ECO:0000259" key="10">
    <source>
        <dbReference type="PROSITE" id="PS50893"/>
    </source>
</evidence>
<keyword evidence="5" id="KW-0547">Nucleotide-binding</keyword>
<dbReference type="InterPro" id="IPR027417">
    <property type="entry name" value="P-loop_NTPase"/>
</dbReference>
<gene>
    <name evidence="12" type="ORF">E8M01_20100</name>
</gene>
<sequence>MLASLGQIWRLCVLCAWRPGGRLGIVYFAVVFGLGLVGVHISVRLIRWTADFFNALQKLDVDEAIRQIGVFFILIAISAALNLSGTYIRKLLQIRWRRTLTDAMLDHWLAGKAFWHLRARTEFGLDNPDQRIAEDCRIFVFRLTTEALELITNIVALVSFVAILWSLSTFALTFTLFGAEISIPRYMVWAAPAYVAISSGITHWLGKPLLALNVEQQKTEADFRFGLARFRQTGEAVALAGGEATERRIFKNGFEAIADNWRQLIRRELILGMFTRPYMQTVLRIPLFLALPAFLAGKLTFGGLMQIGSAFQNVVTTLSWFIFSYRDLAELASASARLDHFVAATMEARAGTSDVRIEPSADGTLKLAGLQLSSPGGRPIQALDDVVLRPGETIWLQAPSGFGKTTLLRAIAGLWRHGQGRIERPLEAASFLPQLPYFPLGGIAAATVYPAAAETVPREQVAEWLRAVGLGRLVDIADAEAGAALAGLSGGERQRLALIRLVVECPAWAFLDEPTSALDEGAERNLMQWLRGELPETTFVIVAHRRPLGLGPVRELCLSAAPLAVEEPTARTKPDLVASPAS</sequence>
<dbReference type="PANTHER" id="PTHR11384">
    <property type="entry name" value="ATP-BINDING CASSETTE, SUB-FAMILY D MEMBER"/>
    <property type="match status" value="1"/>
</dbReference>
<name>A0A4D7BEF8_9HYPH</name>
<keyword evidence="8 9" id="KW-0472">Membrane</keyword>
<dbReference type="InterPro" id="IPR003439">
    <property type="entry name" value="ABC_transporter-like_ATP-bd"/>
</dbReference>
<keyword evidence="4 9" id="KW-0812">Transmembrane</keyword>
<dbReference type="Gene3D" id="3.40.50.300">
    <property type="entry name" value="P-loop containing nucleotide triphosphate hydrolases"/>
    <property type="match status" value="1"/>
</dbReference>
<dbReference type="PROSITE" id="PS50929">
    <property type="entry name" value="ABC_TM1F"/>
    <property type="match status" value="1"/>
</dbReference>
<evidence type="ECO:0000256" key="1">
    <source>
        <dbReference type="ARBA" id="ARBA00004651"/>
    </source>
</evidence>
<evidence type="ECO:0000256" key="8">
    <source>
        <dbReference type="ARBA" id="ARBA00023136"/>
    </source>
</evidence>
<dbReference type="InterPro" id="IPR050835">
    <property type="entry name" value="ABC_transporter_sub-D"/>
</dbReference>
<dbReference type="Gene3D" id="1.20.1560.10">
    <property type="entry name" value="ABC transporter type 1, transmembrane domain"/>
    <property type="match status" value="1"/>
</dbReference>
<dbReference type="InterPro" id="IPR011527">
    <property type="entry name" value="ABC1_TM_dom"/>
</dbReference>
<dbReference type="GO" id="GO:0005524">
    <property type="term" value="F:ATP binding"/>
    <property type="evidence" value="ECO:0007669"/>
    <property type="project" value="UniProtKB-KW"/>
</dbReference>
<evidence type="ECO:0000256" key="7">
    <source>
        <dbReference type="ARBA" id="ARBA00022989"/>
    </source>
</evidence>
<dbReference type="PANTHER" id="PTHR11384:SF59">
    <property type="entry name" value="LYSOSOMAL COBALAMIN TRANSPORTER ABCD4"/>
    <property type="match status" value="1"/>
</dbReference>
<dbReference type="RefSeq" id="WP_136961761.1">
    <property type="nucleotide sequence ID" value="NZ_CP039690.1"/>
</dbReference>
<evidence type="ECO:0000313" key="12">
    <source>
        <dbReference type="EMBL" id="QCI66317.1"/>
    </source>
</evidence>
<evidence type="ECO:0000256" key="4">
    <source>
        <dbReference type="ARBA" id="ARBA00022692"/>
    </source>
</evidence>
<keyword evidence="6 12" id="KW-0067">ATP-binding</keyword>
<dbReference type="AlphaFoldDB" id="A0A4D7BEF8"/>
<evidence type="ECO:0000313" key="13">
    <source>
        <dbReference type="Proteomes" id="UP000298781"/>
    </source>
</evidence>
<evidence type="ECO:0000256" key="2">
    <source>
        <dbReference type="ARBA" id="ARBA00005417"/>
    </source>
</evidence>
<dbReference type="Pfam" id="PF06472">
    <property type="entry name" value="ABC_membrane_2"/>
    <property type="match status" value="1"/>
</dbReference>
<feature type="transmembrane region" description="Helical" evidence="9">
    <location>
        <begin position="150"/>
        <end position="174"/>
    </location>
</feature>
<dbReference type="InterPro" id="IPR036640">
    <property type="entry name" value="ABC1_TM_sf"/>
</dbReference>
<dbReference type="SMART" id="SM00382">
    <property type="entry name" value="AAA"/>
    <property type="match status" value="1"/>
</dbReference>
<feature type="transmembrane region" description="Helical" evidence="9">
    <location>
        <begin position="186"/>
        <end position="206"/>
    </location>
</feature>
<keyword evidence="7 9" id="KW-1133">Transmembrane helix</keyword>
<dbReference type="InterPro" id="IPR003593">
    <property type="entry name" value="AAA+_ATPase"/>
</dbReference>
<evidence type="ECO:0000256" key="9">
    <source>
        <dbReference type="SAM" id="Phobius"/>
    </source>
</evidence>
<dbReference type="PROSITE" id="PS50893">
    <property type="entry name" value="ABC_TRANSPORTER_2"/>
    <property type="match status" value="1"/>
</dbReference>
<keyword evidence="13" id="KW-1185">Reference proteome</keyword>
<dbReference type="SUPFAM" id="SSF90123">
    <property type="entry name" value="ABC transporter transmembrane region"/>
    <property type="match status" value="1"/>
</dbReference>
<feature type="domain" description="ABC transporter" evidence="10">
    <location>
        <begin position="365"/>
        <end position="581"/>
    </location>
</feature>
<evidence type="ECO:0000256" key="6">
    <source>
        <dbReference type="ARBA" id="ARBA00022840"/>
    </source>
</evidence>
<evidence type="ECO:0000256" key="5">
    <source>
        <dbReference type="ARBA" id="ARBA00022741"/>
    </source>
</evidence>
<dbReference type="EMBL" id="CP039690">
    <property type="protein sequence ID" value="QCI66317.1"/>
    <property type="molecule type" value="Genomic_DNA"/>
</dbReference>
<dbReference type="Pfam" id="PF00005">
    <property type="entry name" value="ABC_tran"/>
    <property type="match status" value="1"/>
</dbReference>
<protein>
    <submittedName>
        <fullName evidence="12">ABC transporter ATP-binding protein/permease</fullName>
    </submittedName>
</protein>
<dbReference type="GO" id="GO:0016887">
    <property type="term" value="F:ATP hydrolysis activity"/>
    <property type="evidence" value="ECO:0007669"/>
    <property type="project" value="InterPro"/>
</dbReference>
<dbReference type="OrthoDB" id="9810134at2"/>
<feature type="transmembrane region" description="Helical" evidence="9">
    <location>
        <begin position="68"/>
        <end position="88"/>
    </location>
</feature>
<organism evidence="12 13">
    <name type="scientific">Phreatobacter stygius</name>
    <dbReference type="NCBI Taxonomy" id="1940610"/>
    <lineage>
        <taxon>Bacteria</taxon>
        <taxon>Pseudomonadati</taxon>
        <taxon>Pseudomonadota</taxon>
        <taxon>Alphaproteobacteria</taxon>
        <taxon>Hyphomicrobiales</taxon>
        <taxon>Phreatobacteraceae</taxon>
        <taxon>Phreatobacter</taxon>
    </lineage>
</organism>
<reference evidence="12 13" key="1">
    <citation type="submission" date="2019-04" db="EMBL/GenBank/DDBJ databases">
        <title>Phreatobacter aquaticus sp. nov.</title>
        <authorList>
            <person name="Choi A."/>
        </authorList>
    </citation>
    <scope>NUCLEOTIDE SEQUENCE [LARGE SCALE GENOMIC DNA]</scope>
    <source>
        <strain evidence="12 13">KCTC 52518</strain>
    </source>
</reference>
<feature type="domain" description="ABC transmembrane type-1" evidence="11">
    <location>
        <begin position="29"/>
        <end position="330"/>
    </location>
</feature>
<dbReference type="SUPFAM" id="SSF52540">
    <property type="entry name" value="P-loop containing nucleoside triphosphate hydrolases"/>
    <property type="match status" value="1"/>
</dbReference>
<evidence type="ECO:0000256" key="3">
    <source>
        <dbReference type="ARBA" id="ARBA00022448"/>
    </source>
</evidence>
<evidence type="ECO:0000259" key="11">
    <source>
        <dbReference type="PROSITE" id="PS50929"/>
    </source>
</evidence>
<comment type="subcellular location">
    <subcellularLocation>
        <location evidence="1">Cell membrane</location>
        <topology evidence="1">Multi-pass membrane protein</topology>
    </subcellularLocation>
</comment>
<dbReference type="InterPro" id="IPR017871">
    <property type="entry name" value="ABC_transporter-like_CS"/>
</dbReference>
<dbReference type="GO" id="GO:0005886">
    <property type="term" value="C:plasma membrane"/>
    <property type="evidence" value="ECO:0007669"/>
    <property type="project" value="UniProtKB-SubCell"/>
</dbReference>
<proteinExistence type="inferred from homology"/>
<feature type="transmembrane region" description="Helical" evidence="9">
    <location>
        <begin position="25"/>
        <end position="48"/>
    </location>
</feature>
<comment type="similarity">
    <text evidence="2">Belongs to the ABC transporter superfamily.</text>
</comment>
<dbReference type="KEGG" id="pstg:E8M01_20100"/>
<accession>A0A4D7BEF8</accession>
<dbReference type="Proteomes" id="UP000298781">
    <property type="component" value="Chromosome"/>
</dbReference>